<feature type="domain" description="Carboxylesterase type B" evidence="5">
    <location>
        <begin position="79"/>
        <end position="527"/>
    </location>
</feature>
<dbReference type="Pfam" id="PF00135">
    <property type="entry name" value="COesterase"/>
    <property type="match status" value="1"/>
</dbReference>
<gene>
    <name evidence="6" type="ORF">EST38_g3537</name>
</gene>
<comment type="caution">
    <text evidence="6">The sequence shown here is derived from an EMBL/GenBank/DDBJ whole genome shotgun (WGS) entry which is preliminary data.</text>
</comment>
<evidence type="ECO:0000256" key="2">
    <source>
        <dbReference type="ARBA" id="ARBA00010515"/>
    </source>
</evidence>
<dbReference type="EMBL" id="SDEE01000075">
    <property type="protein sequence ID" value="RXW22327.1"/>
    <property type="molecule type" value="Genomic_DNA"/>
</dbReference>
<dbReference type="PANTHER" id="PTHR45570:SF1">
    <property type="entry name" value="CARBOXYLIC ESTER HYDROLASE"/>
    <property type="match status" value="1"/>
</dbReference>
<organism evidence="6 7">
    <name type="scientific">Candolleomyces aberdarensis</name>
    <dbReference type="NCBI Taxonomy" id="2316362"/>
    <lineage>
        <taxon>Eukaryota</taxon>
        <taxon>Fungi</taxon>
        <taxon>Dikarya</taxon>
        <taxon>Basidiomycota</taxon>
        <taxon>Agaricomycotina</taxon>
        <taxon>Agaricomycetes</taxon>
        <taxon>Agaricomycetidae</taxon>
        <taxon>Agaricales</taxon>
        <taxon>Agaricineae</taxon>
        <taxon>Psathyrellaceae</taxon>
        <taxon>Candolleomyces</taxon>
    </lineage>
</organism>
<evidence type="ECO:0000313" key="7">
    <source>
        <dbReference type="Proteomes" id="UP000290288"/>
    </source>
</evidence>
<evidence type="ECO:0000313" key="6">
    <source>
        <dbReference type="EMBL" id="RXW22327.1"/>
    </source>
</evidence>
<dbReference type="PROSITE" id="PS01173">
    <property type="entry name" value="LIPASE_GDXG_HIS"/>
    <property type="match status" value="1"/>
</dbReference>
<accession>A0A4Q2DQ62</accession>
<keyword evidence="3 4" id="KW-0378">Hydrolase</keyword>
<dbReference type="PANTHER" id="PTHR45570">
    <property type="entry name" value="CARBOXYLIC ESTER HYDROLASE"/>
    <property type="match status" value="1"/>
</dbReference>
<dbReference type="InterPro" id="IPR029058">
    <property type="entry name" value="AB_hydrolase_fold"/>
</dbReference>
<dbReference type="STRING" id="2316362.A0A4Q2DQ62"/>
<proteinExistence type="inferred from homology"/>
<reference evidence="6 7" key="1">
    <citation type="submission" date="2019-01" db="EMBL/GenBank/DDBJ databases">
        <title>Draft genome sequence of Psathyrella aberdarensis IHI B618.</title>
        <authorList>
            <person name="Buettner E."/>
            <person name="Kellner H."/>
        </authorList>
    </citation>
    <scope>NUCLEOTIDE SEQUENCE [LARGE SCALE GENOMIC DNA]</scope>
    <source>
        <strain evidence="6 7">IHI B618</strain>
    </source>
</reference>
<evidence type="ECO:0000256" key="1">
    <source>
        <dbReference type="ARBA" id="ARBA00005964"/>
    </source>
</evidence>
<dbReference type="OrthoDB" id="408631at2759"/>
<protein>
    <recommendedName>
        <fullName evidence="4">Carboxylic ester hydrolase</fullName>
        <ecNumber evidence="4">3.1.1.-</ecNumber>
    </recommendedName>
</protein>
<dbReference type="SUPFAM" id="SSF53474">
    <property type="entry name" value="alpha/beta-Hydrolases"/>
    <property type="match status" value="1"/>
</dbReference>
<dbReference type="InterPro" id="IPR002168">
    <property type="entry name" value="Lipase_GDXG_HIS_AS"/>
</dbReference>
<comment type="similarity">
    <text evidence="2">Belongs to the 'GDXG' lipolytic enzyme family.</text>
</comment>
<feature type="signal peptide" evidence="4">
    <location>
        <begin position="1"/>
        <end position="21"/>
    </location>
</feature>
<evidence type="ECO:0000256" key="3">
    <source>
        <dbReference type="ARBA" id="ARBA00022801"/>
    </source>
</evidence>
<sequence>MLSALLVPLLLQALLLSSVSAAPIGLRIPKIDPKKILCQLSFVEKFLCPEGGLNALSRVTPLGTASGVLDPDGAHRYPVRYASAARWAPSTLVNSWELPNGSNNVSALPLACPQNDVSSSTYSEDCLSMVLYVPPSLNPLTSNAPVLVWIHGGSFVVGSATSTGIDGSKLALATNSIVAVPQYRLGALGFLAPSGNTNLAVKDVVNALEFVKRVAPSFGGSASKVTLAGQSAGASMIRAVLSAPSASSLFRSVILHSDPINFGHLRPATHQIIANDFKTRVGCSSASCQNGLSLSAILSAQSATYDNAVNTNAAAGTGQPIRPVLDGTFITTPFDTTAPFPSINKPLLVTSVENEAAWAIFKSFPPLLDEGAFPFFTGLTFGNQRTPVILDSPFYTPAPGSIVDGKVDGRFQLEKLGTDYLWKCSGWTFSRAWAQAGGNAFVGQFVLGATYPGNEDVPRCTQNGVVCHQDDIQIVFGTVVNPTEEQSALTSQIQQQYKAFLNNGNPNAAGLPTWNAATTTDVRPLRLGGTGEVDVGACDPSFWGSEVQYDYQFYN</sequence>
<dbReference type="InterPro" id="IPR019826">
    <property type="entry name" value="Carboxylesterase_B_AS"/>
</dbReference>
<name>A0A4Q2DQ62_9AGAR</name>
<keyword evidence="7" id="KW-1185">Reference proteome</keyword>
<dbReference type="InterPro" id="IPR002018">
    <property type="entry name" value="CarbesteraseB"/>
</dbReference>
<dbReference type="Gene3D" id="3.40.50.1820">
    <property type="entry name" value="alpha/beta hydrolase"/>
    <property type="match status" value="1"/>
</dbReference>
<dbReference type="Proteomes" id="UP000290288">
    <property type="component" value="Unassembled WGS sequence"/>
</dbReference>
<comment type="similarity">
    <text evidence="1 4">Belongs to the type-B carboxylesterase/lipase family.</text>
</comment>
<evidence type="ECO:0000259" key="5">
    <source>
        <dbReference type="Pfam" id="PF00135"/>
    </source>
</evidence>
<evidence type="ECO:0000256" key="4">
    <source>
        <dbReference type="RuleBase" id="RU361235"/>
    </source>
</evidence>
<dbReference type="GO" id="GO:0016787">
    <property type="term" value="F:hydrolase activity"/>
    <property type="evidence" value="ECO:0007669"/>
    <property type="project" value="UniProtKB-KW"/>
</dbReference>
<dbReference type="EC" id="3.1.1.-" evidence="4"/>
<dbReference type="PROSITE" id="PS00122">
    <property type="entry name" value="CARBOXYLESTERASE_B_1"/>
    <property type="match status" value="1"/>
</dbReference>
<dbReference type="AlphaFoldDB" id="A0A4Q2DQ62"/>
<keyword evidence="4" id="KW-0732">Signal</keyword>
<feature type="chain" id="PRO_5020925561" description="Carboxylic ester hydrolase" evidence="4">
    <location>
        <begin position="22"/>
        <end position="555"/>
    </location>
</feature>